<evidence type="ECO:0000313" key="4">
    <source>
        <dbReference type="Proteomes" id="UP000752297"/>
    </source>
</evidence>
<comment type="caution">
    <text evidence="3">The sequence shown here is derived from an EMBL/GenBank/DDBJ whole genome shotgun (WGS) entry which is preliminary data.</text>
</comment>
<dbReference type="GO" id="GO:0043565">
    <property type="term" value="F:sequence-specific DNA binding"/>
    <property type="evidence" value="ECO:0007669"/>
    <property type="project" value="InterPro"/>
</dbReference>
<dbReference type="Pfam" id="PF08299">
    <property type="entry name" value="Bac_DnaA_C"/>
    <property type="match status" value="1"/>
</dbReference>
<protein>
    <recommendedName>
        <fullName evidence="2">Chromosomal replication initiator DnaA C-terminal domain-containing protein</fullName>
    </recommendedName>
</protein>
<dbReference type="Proteomes" id="UP000752297">
    <property type="component" value="Unassembled WGS sequence"/>
</dbReference>
<dbReference type="EMBL" id="JAHRVA010000005">
    <property type="protein sequence ID" value="MBV2144222.1"/>
    <property type="molecule type" value="Genomic_DNA"/>
</dbReference>
<keyword evidence="1" id="KW-0175">Coiled coil</keyword>
<evidence type="ECO:0000259" key="2">
    <source>
        <dbReference type="SMART" id="SM00760"/>
    </source>
</evidence>
<dbReference type="GO" id="GO:0006275">
    <property type="term" value="P:regulation of DNA replication"/>
    <property type="evidence" value="ECO:0007669"/>
    <property type="project" value="InterPro"/>
</dbReference>
<dbReference type="SMART" id="SM00760">
    <property type="entry name" value="Bac_DnaA_C"/>
    <property type="match status" value="1"/>
</dbReference>
<organism evidence="3 4">
    <name type="scientific">Falsochrobactrum tianjinense</name>
    <dbReference type="NCBI Taxonomy" id="2706015"/>
    <lineage>
        <taxon>Bacteria</taxon>
        <taxon>Pseudomonadati</taxon>
        <taxon>Pseudomonadota</taxon>
        <taxon>Alphaproteobacteria</taxon>
        <taxon>Hyphomicrobiales</taxon>
        <taxon>Brucellaceae</taxon>
        <taxon>Falsochrobactrum</taxon>
    </lineage>
</organism>
<dbReference type="GO" id="GO:0006270">
    <property type="term" value="P:DNA replication initiation"/>
    <property type="evidence" value="ECO:0007669"/>
    <property type="project" value="InterPro"/>
</dbReference>
<feature type="coiled-coil region" evidence="1">
    <location>
        <begin position="21"/>
        <end position="60"/>
    </location>
</feature>
<dbReference type="InterPro" id="IPR013159">
    <property type="entry name" value="DnaA_C"/>
</dbReference>
<gene>
    <name evidence="3" type="ORF">KUG47_12030</name>
</gene>
<proteinExistence type="predicted"/>
<sequence>MFAVSATRTNQAATRIISERLRKQRSEREAEMKRREEVELEAKRREMEKREAEAQRAEQFQNYVNIIASYREVDLTGADKLSVKDIIIGAVQGTGINYDDVLSHRRTRAIVDLRHYAILCVWSLRPDMSLPNIGKHTGGRDHSSIHHAINRFGFKSREESAAFIRAFGRETTMARIAKQAA</sequence>
<dbReference type="GO" id="GO:0005524">
    <property type="term" value="F:ATP binding"/>
    <property type="evidence" value="ECO:0007669"/>
    <property type="project" value="InterPro"/>
</dbReference>
<evidence type="ECO:0000313" key="3">
    <source>
        <dbReference type="EMBL" id="MBV2144222.1"/>
    </source>
</evidence>
<feature type="domain" description="Chromosomal replication initiator DnaA C-terminal" evidence="2">
    <location>
        <begin position="82"/>
        <end position="152"/>
    </location>
</feature>
<reference evidence="3 4" key="1">
    <citation type="submission" date="2021-06" db="EMBL/GenBank/DDBJ databases">
        <title>Falsochrobactrum tianjin sp.nov., a new petroleum-degrading bacteria isolated from oily soils.</title>
        <authorList>
            <person name="Chen G."/>
            <person name="Chen H."/>
            <person name="Tian J."/>
            <person name="Qing J."/>
            <person name="Zhong L."/>
            <person name="Ma W."/>
            <person name="Song Y."/>
            <person name="Cui X."/>
            <person name="Yan B."/>
        </authorList>
    </citation>
    <scope>NUCLEOTIDE SEQUENCE [LARGE SCALE GENOMIC DNA]</scope>
    <source>
        <strain evidence="3 4">TDYN1</strain>
    </source>
</reference>
<accession>A0A949UUW1</accession>
<dbReference type="AlphaFoldDB" id="A0A949UUW1"/>
<name>A0A949UUW1_9HYPH</name>
<keyword evidence="4" id="KW-1185">Reference proteome</keyword>
<evidence type="ECO:0000256" key="1">
    <source>
        <dbReference type="SAM" id="Coils"/>
    </source>
</evidence>